<evidence type="ECO:0000313" key="1">
    <source>
        <dbReference type="EMBL" id="EST12188.1"/>
    </source>
</evidence>
<dbReference type="Proteomes" id="UP000018296">
    <property type="component" value="Unassembled WGS sequence"/>
</dbReference>
<comment type="caution">
    <text evidence="1">The sequence shown here is derived from an EMBL/GenBank/DDBJ whole genome shotgun (WGS) entry which is preliminary data.</text>
</comment>
<organism evidence="1 2">
    <name type="scientific">Sporolactobacillus laevolacticus DSM 442</name>
    <dbReference type="NCBI Taxonomy" id="1395513"/>
    <lineage>
        <taxon>Bacteria</taxon>
        <taxon>Bacillati</taxon>
        <taxon>Bacillota</taxon>
        <taxon>Bacilli</taxon>
        <taxon>Bacillales</taxon>
        <taxon>Sporolactobacillaceae</taxon>
        <taxon>Sporolactobacillus</taxon>
    </lineage>
</organism>
<dbReference type="PATRIC" id="fig|1395513.3.peg.1558"/>
<dbReference type="EMBL" id="AWTC01000006">
    <property type="protein sequence ID" value="EST12188.1"/>
    <property type="molecule type" value="Genomic_DNA"/>
</dbReference>
<protein>
    <submittedName>
        <fullName evidence="1">Uncharacterized protein</fullName>
    </submittedName>
</protein>
<sequence length="109" mass="11965">MYLQNFMKSSYLFELAAQTPLGVTIPPLSVIQAAVKNPIPKLTLPSLMETHRNEIVRKNDLEISQSLMSSVAFHTPTRSACLLAISALSLRATDRTRPASVLTTLHAFA</sequence>
<gene>
    <name evidence="1" type="ORF">P343_07665</name>
</gene>
<reference evidence="1 2" key="1">
    <citation type="journal article" date="2013" name="Genome Announc.">
        <title>Genome Sequence of Sporolactobacillus laevolacticus DSM442, an Efficient Polymer-Grade D-Lactate Producer from Agricultural Waste Cottonseed as a Nitrogen Source.</title>
        <authorList>
            <person name="Wang H."/>
            <person name="Wang L."/>
            <person name="Ju J."/>
            <person name="Yu B."/>
            <person name="Ma Y."/>
        </authorList>
    </citation>
    <scope>NUCLEOTIDE SEQUENCE [LARGE SCALE GENOMIC DNA]</scope>
    <source>
        <strain evidence="1 2">DSM 442</strain>
    </source>
</reference>
<evidence type="ECO:0000313" key="2">
    <source>
        <dbReference type="Proteomes" id="UP000018296"/>
    </source>
</evidence>
<proteinExistence type="predicted"/>
<name>V6IXR6_9BACL</name>
<keyword evidence="2" id="KW-1185">Reference proteome</keyword>
<accession>V6IXR6</accession>
<dbReference type="STRING" id="1395513.P343_07665"/>
<dbReference type="AlphaFoldDB" id="V6IXR6"/>